<dbReference type="GO" id="GO:0051539">
    <property type="term" value="F:4 iron, 4 sulfur cluster binding"/>
    <property type="evidence" value="ECO:0007669"/>
    <property type="project" value="UniProtKB-KW"/>
</dbReference>
<keyword evidence="3" id="KW-0560">Oxidoreductase</keyword>
<keyword evidence="2" id="KW-0479">Metal-binding</keyword>
<dbReference type="Proteomes" id="UP000836597">
    <property type="component" value="Chromosome"/>
</dbReference>
<dbReference type="PANTHER" id="PTHR43255:SF1">
    <property type="entry name" value="IRON-SULFUR-BINDING OXIDOREDUCTASE FADF-RELATED"/>
    <property type="match status" value="1"/>
</dbReference>
<evidence type="ECO:0000313" key="9">
    <source>
        <dbReference type="Proteomes" id="UP001071230"/>
    </source>
</evidence>
<dbReference type="KEGG" id="aacx:DEACI_0470"/>
<dbReference type="Proteomes" id="UP001071230">
    <property type="component" value="Unassembled WGS sequence"/>
</dbReference>
<proteinExistence type="predicted"/>
<evidence type="ECO:0000256" key="2">
    <source>
        <dbReference type="ARBA" id="ARBA00022723"/>
    </source>
</evidence>
<dbReference type="InterPro" id="IPR051460">
    <property type="entry name" value="HdrC_iron-sulfur_subunit"/>
</dbReference>
<dbReference type="PROSITE" id="PS51379">
    <property type="entry name" value="4FE4S_FER_2"/>
    <property type="match status" value="1"/>
</dbReference>
<dbReference type="EMBL" id="CDGJ01000052">
    <property type="protein sequence ID" value="CEJ07407.1"/>
    <property type="molecule type" value="Genomic_DNA"/>
</dbReference>
<dbReference type="GO" id="GO:0046872">
    <property type="term" value="F:metal ion binding"/>
    <property type="evidence" value="ECO:0007669"/>
    <property type="project" value="UniProtKB-KW"/>
</dbReference>
<protein>
    <submittedName>
        <fullName evidence="7">4Fe-4S ferredoxin-type, iron-sulphur binding domain protein</fullName>
    </submittedName>
    <submittedName>
        <fullName evidence="8">Heterodisulfide reductase subunit C-like protein</fullName>
    </submittedName>
</protein>
<keyword evidence="1" id="KW-0004">4Fe-4S</keyword>
<dbReference type="InterPro" id="IPR017896">
    <property type="entry name" value="4Fe4S_Fe-S-bd"/>
</dbReference>
<keyword evidence="5" id="KW-0411">Iron-sulfur</keyword>
<dbReference type="SUPFAM" id="SSF46548">
    <property type="entry name" value="alpha-helical ferredoxin"/>
    <property type="match status" value="1"/>
</dbReference>
<accession>A0A8S0WVT0</accession>
<feature type="domain" description="4Fe-4S ferredoxin-type" evidence="6">
    <location>
        <begin position="25"/>
        <end position="56"/>
    </location>
</feature>
<evidence type="ECO:0000256" key="4">
    <source>
        <dbReference type="ARBA" id="ARBA00023004"/>
    </source>
</evidence>
<keyword evidence="9" id="KW-1185">Reference proteome</keyword>
<dbReference type="Gene3D" id="1.10.1060.10">
    <property type="entry name" value="Alpha-helical ferredoxin"/>
    <property type="match status" value="1"/>
</dbReference>
<gene>
    <name evidence="7" type="ORF">DEACI_0470</name>
    <name evidence="8" type="ORF">DEACI_1870</name>
</gene>
<name>A0A8S0WVT0_9FIRM</name>
<evidence type="ECO:0000313" key="7">
    <source>
        <dbReference type="EMBL" id="CAA7599841.1"/>
    </source>
</evidence>
<dbReference type="InterPro" id="IPR009051">
    <property type="entry name" value="Helical_ferredxn"/>
</dbReference>
<dbReference type="Pfam" id="PF13183">
    <property type="entry name" value="Fer4_8"/>
    <property type="match status" value="1"/>
</dbReference>
<dbReference type="AlphaFoldDB" id="A0A8S0WVT0"/>
<evidence type="ECO:0000256" key="5">
    <source>
        <dbReference type="ARBA" id="ARBA00023014"/>
    </source>
</evidence>
<evidence type="ECO:0000313" key="8">
    <source>
        <dbReference type="EMBL" id="CEJ07407.1"/>
    </source>
</evidence>
<dbReference type="GO" id="GO:0005886">
    <property type="term" value="C:plasma membrane"/>
    <property type="evidence" value="ECO:0007669"/>
    <property type="project" value="TreeGrafter"/>
</dbReference>
<reference evidence="7" key="2">
    <citation type="submission" date="2020-01" db="EMBL/GenBank/DDBJ databases">
        <authorList>
            <person name="Hornung B."/>
        </authorList>
    </citation>
    <scope>NUCLEOTIDE SEQUENCE</scope>
    <source>
        <strain evidence="7">PacBioINE</strain>
    </source>
</reference>
<evidence type="ECO:0000259" key="6">
    <source>
        <dbReference type="PROSITE" id="PS51379"/>
    </source>
</evidence>
<reference evidence="8" key="1">
    <citation type="submission" date="2014-11" db="EMBL/GenBank/DDBJ databases">
        <authorList>
            <person name="Hornung B.V."/>
        </authorList>
    </citation>
    <scope>NUCLEOTIDE SEQUENCE</scope>
    <source>
        <strain evidence="8">INE</strain>
    </source>
</reference>
<keyword evidence="4" id="KW-0408">Iron</keyword>
<dbReference type="PROSITE" id="PS00198">
    <property type="entry name" value="4FE4S_FER_1"/>
    <property type="match status" value="2"/>
</dbReference>
<dbReference type="InterPro" id="IPR017900">
    <property type="entry name" value="4Fe4S_Fe_S_CS"/>
</dbReference>
<dbReference type="PANTHER" id="PTHR43255">
    <property type="entry name" value="IRON-SULFUR-BINDING OXIDOREDUCTASE FADF-RELATED-RELATED"/>
    <property type="match status" value="1"/>
</dbReference>
<evidence type="ECO:0000256" key="1">
    <source>
        <dbReference type="ARBA" id="ARBA00022485"/>
    </source>
</evidence>
<dbReference type="EMBL" id="LR746496">
    <property type="protein sequence ID" value="CAA7599841.1"/>
    <property type="molecule type" value="Genomic_DNA"/>
</dbReference>
<dbReference type="GO" id="GO:0016491">
    <property type="term" value="F:oxidoreductase activity"/>
    <property type="evidence" value="ECO:0007669"/>
    <property type="project" value="UniProtKB-KW"/>
</dbReference>
<sequence>MEMAAEVSGSKNEGFVNDLASRLGALPYGKFSTRCLQCGLCATSCPTCEVMDYSPQRLFAVIKEGRENDVLGANTMWMCTSCYSCKVICPYGIAIADMMHDLKYLAIRTGKCESAQAQFYLSFWREVYLRGRSFETGVLFGFYRRRGRTGLKEALGRRRLGFKMLSRKRISLIPPRSVKDPEALQRIITKAKIMQNRGEV</sequence>
<evidence type="ECO:0000256" key="3">
    <source>
        <dbReference type="ARBA" id="ARBA00023002"/>
    </source>
</evidence>
<organism evidence="7">
    <name type="scientific">Acididesulfobacillus acetoxydans</name>
    <dbReference type="NCBI Taxonomy" id="1561005"/>
    <lineage>
        <taxon>Bacteria</taxon>
        <taxon>Bacillati</taxon>
        <taxon>Bacillota</taxon>
        <taxon>Clostridia</taxon>
        <taxon>Eubacteriales</taxon>
        <taxon>Peptococcaceae</taxon>
        <taxon>Acididesulfobacillus</taxon>
    </lineage>
</organism>